<comment type="caution">
    <text evidence="1">The sequence shown here is derived from an EMBL/GenBank/DDBJ whole genome shotgun (WGS) entry which is preliminary data.</text>
</comment>
<gene>
    <name evidence="1" type="ORF">AX777_02820</name>
</gene>
<dbReference type="RefSeq" id="WP_037517628.1">
    <property type="nucleotide sequence ID" value="NZ_DAMCWT010000002.1"/>
</dbReference>
<dbReference type="EMBL" id="LSTR01000101">
    <property type="protein sequence ID" value="OAH35370.1"/>
    <property type="molecule type" value="Genomic_DNA"/>
</dbReference>
<organism evidence="1 2">
    <name type="scientific">Sphingobium yanoikuyae</name>
    <name type="common">Sphingomonas yanoikuyae</name>
    <dbReference type="NCBI Taxonomy" id="13690"/>
    <lineage>
        <taxon>Bacteria</taxon>
        <taxon>Pseudomonadati</taxon>
        <taxon>Pseudomonadota</taxon>
        <taxon>Alphaproteobacteria</taxon>
        <taxon>Sphingomonadales</taxon>
        <taxon>Sphingomonadaceae</taxon>
        <taxon>Sphingobium</taxon>
    </lineage>
</organism>
<dbReference type="Proteomes" id="UP000077262">
    <property type="component" value="Unassembled WGS sequence"/>
</dbReference>
<sequence>MALDHFGTCPPTESTAAYDLHGPALPNGPLIVSVPHAGRDYSPELLALARVRPEVLRRLEDRWADMLAGPLVARGYSVLVARAPRAMIDLNRHERELDPVMVTGLPRDQPLQSSAKLRGGLGLIPRRLPGALELWQRPIPWEEARRRIETVHRPYHARLAQMMTAARERHGHAILIDLHSMPPLPPPAAGQAAPALVLGDRFGRSAATRLMMLAADVAAGHGVLTSQNHPYAGDHLIERHGRPERGFHALQLEVDRALYLDVTLDRPGPGLTRMQGVVAAIAEALANELPRSYAMAAE</sequence>
<evidence type="ECO:0000313" key="2">
    <source>
        <dbReference type="Proteomes" id="UP000077262"/>
    </source>
</evidence>
<dbReference type="AlphaFoldDB" id="A0A177J2L3"/>
<evidence type="ECO:0000313" key="1">
    <source>
        <dbReference type="EMBL" id="OAH35370.1"/>
    </source>
</evidence>
<dbReference type="SUPFAM" id="SSF53187">
    <property type="entry name" value="Zn-dependent exopeptidases"/>
    <property type="match status" value="1"/>
</dbReference>
<protein>
    <submittedName>
        <fullName evidence="1">N-formylglutamate amidohydrolase</fullName>
    </submittedName>
</protein>
<dbReference type="Pfam" id="PF05013">
    <property type="entry name" value="FGase"/>
    <property type="match status" value="1"/>
</dbReference>
<keyword evidence="1" id="KW-0378">Hydrolase</keyword>
<dbReference type="GO" id="GO:0016787">
    <property type="term" value="F:hydrolase activity"/>
    <property type="evidence" value="ECO:0007669"/>
    <property type="project" value="UniProtKB-KW"/>
</dbReference>
<dbReference type="Gene3D" id="3.40.630.40">
    <property type="entry name" value="Zn-dependent exopeptidases"/>
    <property type="match status" value="1"/>
</dbReference>
<reference evidence="1 2" key="1">
    <citation type="submission" date="2016-02" db="EMBL/GenBank/DDBJ databases">
        <authorList>
            <person name="Wen L."/>
            <person name="He K."/>
            <person name="Yang H."/>
        </authorList>
    </citation>
    <scope>NUCLEOTIDE SEQUENCE [LARGE SCALE GENOMIC DNA]</scope>
    <source>
        <strain evidence="1 2">CD09_2</strain>
    </source>
</reference>
<accession>A0A177J2L3</accession>
<name>A0A177J2L3_SPHYA</name>
<proteinExistence type="predicted"/>
<dbReference type="InterPro" id="IPR007709">
    <property type="entry name" value="N-FG_amidohydro"/>
</dbReference>